<keyword evidence="3" id="KW-0507">mRNA processing</keyword>
<dbReference type="GO" id="GO:0045333">
    <property type="term" value="P:cellular respiration"/>
    <property type="evidence" value="ECO:0007669"/>
    <property type="project" value="InterPro"/>
</dbReference>
<dbReference type="STRING" id="5353.A0A1Q3EDJ0"/>
<dbReference type="GO" id="GO:0005739">
    <property type="term" value="C:mitochondrion"/>
    <property type="evidence" value="ECO:0007669"/>
    <property type="project" value="TreeGrafter"/>
</dbReference>
<evidence type="ECO:0000256" key="1">
    <source>
        <dbReference type="ARBA" id="ARBA00006885"/>
    </source>
</evidence>
<dbReference type="InterPro" id="IPR005031">
    <property type="entry name" value="COQ10_START"/>
</dbReference>
<gene>
    <name evidence="7" type="ORF">LENED_007126</name>
</gene>
<dbReference type="SUPFAM" id="SSF57756">
    <property type="entry name" value="Retrovirus zinc finger-like domains"/>
    <property type="match status" value="3"/>
</dbReference>
<keyword evidence="5" id="KW-0862">Zinc</keyword>
<dbReference type="PANTHER" id="PTHR12901:SF10">
    <property type="entry name" value="COENZYME Q-BINDING PROTEIN COQ10, MITOCHONDRIAL"/>
    <property type="match status" value="1"/>
</dbReference>
<name>A0A1Q3EDJ0_LENED</name>
<dbReference type="InterPro" id="IPR023393">
    <property type="entry name" value="START-like_dom_sf"/>
</dbReference>
<sequence>MSTQLNSSIHDYTLGQRLFLRGGGRDVKWTGNTRDKKKLSRMAYQFSRKGCFKCGNLGHIAENCSSEQRLCYNCRQPGHESSACPSPRTASAKQCYNCGGVGHIVAECPSLRVQQGNNQKCYNCGRFGHIARVCPNGAVKSEGAFASRPPHGRTLNTSTLPPIHCFKCGLLNHRAKDCLAAGPSIGDVPTGPAAMNKNKTCYRCQNEGHIARDCPENAEFAQTFFTLPSLNSTLQTFHESKVFHYKKKELFDIVSNVSTYSRFVPFCTGSRILNASTRNEMEPFTMDAELTVGFLSFNESYISKAVASSSTPLFKTLSTIWRFEPCPKGSGENDCPNSTLVTLDLSFAFASPVHAAVSSAFFGQVSKQMVQAFEDRCSKVYQSKDSHHTIVLP</sequence>
<dbReference type="SMART" id="SM00343">
    <property type="entry name" value="ZnF_C2HC"/>
    <property type="match status" value="6"/>
</dbReference>
<accession>A0A1Q3EDJ0</accession>
<dbReference type="GO" id="GO:0048039">
    <property type="term" value="F:ubiquinone binding"/>
    <property type="evidence" value="ECO:0007669"/>
    <property type="project" value="InterPro"/>
</dbReference>
<evidence type="ECO:0000256" key="4">
    <source>
        <dbReference type="ARBA" id="ARBA00024947"/>
    </source>
</evidence>
<dbReference type="GO" id="GO:0008270">
    <property type="term" value="F:zinc ion binding"/>
    <property type="evidence" value="ECO:0007669"/>
    <property type="project" value="UniProtKB-KW"/>
</dbReference>
<dbReference type="PANTHER" id="PTHR12901">
    <property type="entry name" value="SPERM PROTEIN HOMOLOG"/>
    <property type="match status" value="1"/>
</dbReference>
<dbReference type="GO" id="GO:0003676">
    <property type="term" value="F:nucleic acid binding"/>
    <property type="evidence" value="ECO:0007669"/>
    <property type="project" value="InterPro"/>
</dbReference>
<feature type="domain" description="CCHC-type" evidence="6">
    <location>
        <begin position="71"/>
        <end position="86"/>
    </location>
</feature>
<comment type="similarity">
    <text evidence="1">Belongs to the COQ10 family.</text>
</comment>
<feature type="domain" description="CCHC-type" evidence="6">
    <location>
        <begin position="120"/>
        <end position="136"/>
    </location>
</feature>
<reference evidence="7 8" key="1">
    <citation type="submission" date="2016-08" db="EMBL/GenBank/DDBJ databases">
        <authorList>
            <consortium name="Lentinula edodes genome sequencing consortium"/>
            <person name="Sakamoto Y."/>
            <person name="Nakade K."/>
            <person name="Sato S."/>
            <person name="Yoshida Y."/>
            <person name="Miyazaki K."/>
            <person name="Natsume S."/>
            <person name="Konno N."/>
        </authorList>
    </citation>
    <scope>NUCLEOTIDE SEQUENCE [LARGE SCALE GENOMIC DNA]</scope>
    <source>
        <strain evidence="7 8">NBRC 111202</strain>
    </source>
</reference>
<dbReference type="Pfam" id="PF03364">
    <property type="entry name" value="Polyketide_cyc"/>
    <property type="match status" value="1"/>
</dbReference>
<dbReference type="AlphaFoldDB" id="A0A1Q3EDJ0"/>
<comment type="function">
    <text evidence="4">Required for the function of coenzyme Q in the respiratory chain. May serve as a chaperone or may be involved in the transport of Q6 from its site of synthesis to the catalytic sites of the respiratory complexes.</text>
</comment>
<dbReference type="Gene3D" id="4.10.60.10">
    <property type="entry name" value="Zinc finger, CCHC-type"/>
    <property type="match status" value="3"/>
</dbReference>
<feature type="domain" description="CCHC-type" evidence="6">
    <location>
        <begin position="165"/>
        <end position="178"/>
    </location>
</feature>
<dbReference type="PROSITE" id="PS50158">
    <property type="entry name" value="ZF_CCHC"/>
    <property type="match status" value="6"/>
</dbReference>
<feature type="domain" description="CCHC-type" evidence="6">
    <location>
        <begin position="51"/>
        <end position="64"/>
    </location>
</feature>
<comment type="caution">
    <text evidence="7">The sequence shown here is derived from an EMBL/GenBank/DDBJ whole genome shotgun (WGS) entry which is preliminary data.</text>
</comment>
<dbReference type="SUPFAM" id="SSF55961">
    <property type="entry name" value="Bet v1-like"/>
    <property type="match status" value="1"/>
</dbReference>
<keyword evidence="5" id="KW-0863">Zinc-finger</keyword>
<reference evidence="7 8" key="2">
    <citation type="submission" date="2017-02" db="EMBL/GenBank/DDBJ databases">
        <title>A genome survey and senescence transcriptome analysis in Lentinula edodes.</title>
        <authorList>
            <person name="Sakamoto Y."/>
            <person name="Nakade K."/>
            <person name="Sato S."/>
            <person name="Yoshida Y."/>
            <person name="Miyazaki K."/>
            <person name="Natsume S."/>
            <person name="Konno N."/>
        </authorList>
    </citation>
    <scope>NUCLEOTIDE SEQUENCE [LARGE SCALE GENOMIC DNA]</scope>
    <source>
        <strain evidence="7 8">NBRC 111202</strain>
    </source>
</reference>
<dbReference type="Gene3D" id="3.30.530.20">
    <property type="match status" value="1"/>
</dbReference>
<dbReference type="InterPro" id="IPR036875">
    <property type="entry name" value="Znf_CCHC_sf"/>
</dbReference>
<dbReference type="InterPro" id="IPR044996">
    <property type="entry name" value="COQ10-like"/>
</dbReference>
<proteinExistence type="inferred from homology"/>
<evidence type="ECO:0000256" key="2">
    <source>
        <dbReference type="ARBA" id="ARBA00011814"/>
    </source>
</evidence>
<dbReference type="Proteomes" id="UP000188533">
    <property type="component" value="Unassembled WGS sequence"/>
</dbReference>
<keyword evidence="5" id="KW-0479">Metal-binding</keyword>
<dbReference type="CDD" id="cd07813">
    <property type="entry name" value="COQ10p_like"/>
    <property type="match status" value="1"/>
</dbReference>
<protein>
    <submittedName>
        <fullName evidence="7">Zinc knuckle domain protein</fullName>
    </submittedName>
</protein>
<organism evidence="7 8">
    <name type="scientific">Lentinula edodes</name>
    <name type="common">Shiitake mushroom</name>
    <name type="synonym">Lentinus edodes</name>
    <dbReference type="NCBI Taxonomy" id="5353"/>
    <lineage>
        <taxon>Eukaryota</taxon>
        <taxon>Fungi</taxon>
        <taxon>Dikarya</taxon>
        <taxon>Basidiomycota</taxon>
        <taxon>Agaricomycotina</taxon>
        <taxon>Agaricomycetes</taxon>
        <taxon>Agaricomycetidae</taxon>
        <taxon>Agaricales</taxon>
        <taxon>Marasmiineae</taxon>
        <taxon>Omphalotaceae</taxon>
        <taxon>Lentinula</taxon>
    </lineage>
</organism>
<evidence type="ECO:0000313" key="7">
    <source>
        <dbReference type="EMBL" id="GAW05280.1"/>
    </source>
</evidence>
<feature type="domain" description="CCHC-type" evidence="6">
    <location>
        <begin position="95"/>
        <end position="110"/>
    </location>
</feature>
<dbReference type="EMBL" id="BDGU01000245">
    <property type="protein sequence ID" value="GAW05280.1"/>
    <property type="molecule type" value="Genomic_DNA"/>
</dbReference>
<dbReference type="Pfam" id="PF00098">
    <property type="entry name" value="zf-CCHC"/>
    <property type="match status" value="6"/>
</dbReference>
<dbReference type="GO" id="GO:0006397">
    <property type="term" value="P:mRNA processing"/>
    <property type="evidence" value="ECO:0007669"/>
    <property type="project" value="UniProtKB-KW"/>
</dbReference>
<comment type="subunit">
    <text evidence="2">Interacts with coenzyme Q.</text>
</comment>
<feature type="domain" description="CCHC-type" evidence="6">
    <location>
        <begin position="201"/>
        <end position="216"/>
    </location>
</feature>
<keyword evidence="8" id="KW-1185">Reference proteome</keyword>
<dbReference type="InterPro" id="IPR001878">
    <property type="entry name" value="Znf_CCHC"/>
</dbReference>
<evidence type="ECO:0000259" key="6">
    <source>
        <dbReference type="PROSITE" id="PS50158"/>
    </source>
</evidence>
<evidence type="ECO:0000256" key="5">
    <source>
        <dbReference type="PROSITE-ProRule" id="PRU00047"/>
    </source>
</evidence>
<evidence type="ECO:0000313" key="8">
    <source>
        <dbReference type="Proteomes" id="UP000188533"/>
    </source>
</evidence>
<evidence type="ECO:0000256" key="3">
    <source>
        <dbReference type="ARBA" id="ARBA00022664"/>
    </source>
</evidence>
<dbReference type="FunFam" id="4.10.60.10:FF:000016">
    <property type="entry name" value="Cellular nucleic acid-binding protein"/>
    <property type="match status" value="1"/>
</dbReference>